<dbReference type="InterPro" id="IPR037171">
    <property type="entry name" value="NagB/RpiA_transferase-like"/>
</dbReference>
<dbReference type="InterPro" id="IPR004788">
    <property type="entry name" value="Ribose5P_isomerase_type_A"/>
</dbReference>
<reference evidence="4" key="1">
    <citation type="journal article" date="2014" name="Int. J. Syst. Evol. Microbiol.">
        <title>Complete genome sequence of Corynebacterium casei LMG S-19264T (=DSM 44701T), isolated from a smear-ripened cheese.</title>
        <authorList>
            <consortium name="US DOE Joint Genome Institute (JGI-PGF)"/>
            <person name="Walter F."/>
            <person name="Albersmeier A."/>
            <person name="Kalinowski J."/>
            <person name="Ruckert C."/>
        </authorList>
    </citation>
    <scope>NUCLEOTIDE SEQUENCE</scope>
    <source>
        <strain evidence="4">KCTC 32513</strain>
    </source>
</reference>
<dbReference type="RefSeq" id="WP_189494770.1">
    <property type="nucleotide sequence ID" value="NZ_BMZH01000001.1"/>
</dbReference>
<dbReference type="GO" id="GO:0009052">
    <property type="term" value="P:pentose-phosphate shunt, non-oxidative branch"/>
    <property type="evidence" value="ECO:0007669"/>
    <property type="project" value="UniProtKB-UniRule"/>
</dbReference>
<dbReference type="FunFam" id="3.40.50.1360:FF:000001">
    <property type="entry name" value="Ribose-5-phosphate isomerase A"/>
    <property type="match status" value="1"/>
</dbReference>
<dbReference type="SUPFAM" id="SSF75445">
    <property type="entry name" value="D-ribose-5-phosphate isomerase (RpiA), lid domain"/>
    <property type="match status" value="1"/>
</dbReference>
<feature type="active site" description="Proton acceptor" evidence="3">
    <location>
        <position position="103"/>
    </location>
</feature>
<evidence type="ECO:0000313" key="4">
    <source>
        <dbReference type="EMBL" id="GHA83514.1"/>
    </source>
</evidence>
<dbReference type="EMBL" id="BMZH01000001">
    <property type="protein sequence ID" value="GHA83514.1"/>
    <property type="molecule type" value="Genomic_DNA"/>
</dbReference>
<reference evidence="4" key="2">
    <citation type="submission" date="2020-09" db="EMBL/GenBank/DDBJ databases">
        <authorList>
            <person name="Sun Q."/>
            <person name="Kim S."/>
        </authorList>
    </citation>
    <scope>NUCLEOTIDE SEQUENCE</scope>
    <source>
        <strain evidence="4">KCTC 32513</strain>
    </source>
</reference>
<feature type="binding site" evidence="3">
    <location>
        <begin position="26"/>
        <end position="29"/>
    </location>
    <ligand>
        <name>substrate</name>
    </ligand>
</feature>
<dbReference type="EC" id="5.3.1.6" evidence="3"/>
<dbReference type="PANTHER" id="PTHR43748">
    <property type="entry name" value="RIBOSE-5-PHOSPHATE ISOMERASE 3, CHLOROPLASTIC-RELATED"/>
    <property type="match status" value="1"/>
</dbReference>
<accession>A0A8J3CPV5</accession>
<dbReference type="HAMAP" id="MF_00170">
    <property type="entry name" value="Rib_5P_isom_A"/>
    <property type="match status" value="1"/>
</dbReference>
<dbReference type="CDD" id="cd01398">
    <property type="entry name" value="RPI_A"/>
    <property type="match status" value="1"/>
</dbReference>
<dbReference type="Gene3D" id="3.30.70.260">
    <property type="match status" value="1"/>
</dbReference>
<dbReference type="GO" id="GO:0004751">
    <property type="term" value="F:ribose-5-phosphate isomerase activity"/>
    <property type="evidence" value="ECO:0007669"/>
    <property type="project" value="UniProtKB-UniRule"/>
</dbReference>
<dbReference type="InterPro" id="IPR050262">
    <property type="entry name" value="Ribose-5P_isomerase"/>
</dbReference>
<dbReference type="Pfam" id="PF06026">
    <property type="entry name" value="Rib_5-P_isom_A"/>
    <property type="match status" value="1"/>
</dbReference>
<comment type="subunit">
    <text evidence="3">Homodimer.</text>
</comment>
<organism evidence="4 5">
    <name type="scientific">Algimonas arctica</name>
    <dbReference type="NCBI Taxonomy" id="1479486"/>
    <lineage>
        <taxon>Bacteria</taxon>
        <taxon>Pseudomonadati</taxon>
        <taxon>Pseudomonadota</taxon>
        <taxon>Alphaproteobacteria</taxon>
        <taxon>Maricaulales</taxon>
        <taxon>Robiginitomaculaceae</taxon>
        <taxon>Algimonas</taxon>
    </lineage>
</organism>
<keyword evidence="2 3" id="KW-0413">Isomerase</keyword>
<dbReference type="PANTHER" id="PTHR43748:SF3">
    <property type="entry name" value="RIBOSE-5-PHOSPHATE ISOMERASE 3, CHLOROPLASTIC-RELATED"/>
    <property type="match status" value="1"/>
</dbReference>
<name>A0A8J3CPV5_9PROT</name>
<dbReference type="NCBIfam" id="TIGR00021">
    <property type="entry name" value="rpiA"/>
    <property type="match status" value="1"/>
</dbReference>
<comment type="similarity">
    <text evidence="3">Belongs to the ribose 5-phosphate isomerase family.</text>
</comment>
<comment type="pathway">
    <text evidence="3">Carbohydrate degradation; pentose phosphate pathway; D-ribose 5-phosphate from D-ribulose 5-phosphate (non-oxidative stage): step 1/1.</text>
</comment>
<dbReference type="InterPro" id="IPR020672">
    <property type="entry name" value="Ribose5P_isomerase_typA_subgr"/>
</dbReference>
<dbReference type="Proteomes" id="UP000634004">
    <property type="component" value="Unassembled WGS sequence"/>
</dbReference>
<dbReference type="SUPFAM" id="SSF100950">
    <property type="entry name" value="NagB/RpiA/CoA transferase-like"/>
    <property type="match status" value="1"/>
</dbReference>
<feature type="binding site" evidence="3">
    <location>
        <begin position="81"/>
        <end position="84"/>
    </location>
    <ligand>
        <name>substrate</name>
    </ligand>
</feature>
<comment type="caution">
    <text evidence="4">The sequence shown here is derived from an EMBL/GenBank/DDBJ whole genome shotgun (WGS) entry which is preliminary data.</text>
</comment>
<feature type="binding site" evidence="3">
    <location>
        <position position="121"/>
    </location>
    <ligand>
        <name>substrate</name>
    </ligand>
</feature>
<evidence type="ECO:0000313" key="5">
    <source>
        <dbReference type="Proteomes" id="UP000634004"/>
    </source>
</evidence>
<proteinExistence type="inferred from homology"/>
<keyword evidence="5" id="KW-1185">Reference proteome</keyword>
<evidence type="ECO:0000256" key="2">
    <source>
        <dbReference type="ARBA" id="ARBA00023235"/>
    </source>
</evidence>
<dbReference type="Gene3D" id="3.40.50.1360">
    <property type="match status" value="1"/>
</dbReference>
<comment type="function">
    <text evidence="3">Catalyzes the reversible conversion of ribose-5-phosphate to ribulose 5-phosphate.</text>
</comment>
<evidence type="ECO:0000256" key="3">
    <source>
        <dbReference type="HAMAP-Rule" id="MF_00170"/>
    </source>
</evidence>
<feature type="binding site" evidence="3">
    <location>
        <begin position="94"/>
        <end position="97"/>
    </location>
    <ligand>
        <name>substrate</name>
    </ligand>
</feature>
<dbReference type="AlphaFoldDB" id="A0A8J3CPV5"/>
<dbReference type="NCBIfam" id="NF001924">
    <property type="entry name" value="PRK00702.1"/>
    <property type="match status" value="1"/>
</dbReference>
<dbReference type="UniPathway" id="UPA00115">
    <property type="reaction ID" value="UER00412"/>
</dbReference>
<evidence type="ECO:0000256" key="1">
    <source>
        <dbReference type="ARBA" id="ARBA00001713"/>
    </source>
</evidence>
<sequence length="236" mass="24958">MSVAKENAALAALEFVKDGMVLGLGSGSTAEIFLEKLGDKVAGGLKVSGVPTSQRTAEVARDAGIPLLNPDRVERIDLTIDGADEVDQAFHLIKGGGACLLREKIIANASKKMLVIVDDRKMVETLGAFELPVEVDPFCLGLTAQQVYDALLKSGCKDGVTTLRQTKDGTGPLVTDGGHYILDCHCREIPDPVATARALAAIPGVMETGLFIDLADVIIIGEVDHAKVLEIKRDTP</sequence>
<comment type="catalytic activity">
    <reaction evidence="1 3">
        <text>aldehydo-D-ribose 5-phosphate = D-ribulose 5-phosphate</text>
        <dbReference type="Rhea" id="RHEA:14657"/>
        <dbReference type="ChEBI" id="CHEBI:58121"/>
        <dbReference type="ChEBI" id="CHEBI:58273"/>
        <dbReference type="EC" id="5.3.1.6"/>
    </reaction>
</comment>
<gene>
    <name evidence="3 4" type="primary">rpiA</name>
    <name evidence="4" type="ORF">GCM10009069_03510</name>
</gene>
<protein>
    <recommendedName>
        <fullName evidence="3">Ribose-5-phosphate isomerase A</fullName>
        <ecNumber evidence="3">5.3.1.6</ecNumber>
    </recommendedName>
    <alternativeName>
        <fullName evidence="3">Phosphoriboisomerase A</fullName>
        <shortName evidence="3">PRI</shortName>
    </alternativeName>
</protein>